<reference evidence="3 4" key="1">
    <citation type="submission" date="2017-04" db="EMBL/GenBank/DDBJ databases">
        <authorList>
            <person name="Afonso C.L."/>
            <person name="Miller P.J."/>
            <person name="Scott M.A."/>
            <person name="Spackman E."/>
            <person name="Goraichik I."/>
            <person name="Dimitrov K.M."/>
            <person name="Suarez D.L."/>
            <person name="Swayne D.E."/>
        </authorList>
    </citation>
    <scope>NUCLEOTIDE SEQUENCE [LARGE SCALE GENOMIC DNA]</scope>
    <source>
        <strain evidence="3 4">N3/975</strain>
    </source>
</reference>
<evidence type="ECO:0000256" key="2">
    <source>
        <dbReference type="SAM" id="Phobius"/>
    </source>
</evidence>
<evidence type="ECO:0000313" key="3">
    <source>
        <dbReference type="EMBL" id="SMF79949.1"/>
    </source>
</evidence>
<keyword evidence="4" id="KW-1185">Reference proteome</keyword>
<feature type="compositionally biased region" description="Basic and acidic residues" evidence="1">
    <location>
        <begin position="38"/>
        <end position="56"/>
    </location>
</feature>
<gene>
    <name evidence="3" type="ORF">SAMN05661091_1783</name>
</gene>
<organism evidence="3 4">
    <name type="scientific">Paenibacillus uliginis N3/975</name>
    <dbReference type="NCBI Taxonomy" id="1313296"/>
    <lineage>
        <taxon>Bacteria</taxon>
        <taxon>Bacillati</taxon>
        <taxon>Bacillota</taxon>
        <taxon>Bacilli</taxon>
        <taxon>Bacillales</taxon>
        <taxon>Paenibacillaceae</taxon>
        <taxon>Paenibacillus</taxon>
    </lineage>
</organism>
<sequence length="261" mass="29292">METNKKPKTFKKIMLIIVGVIVALSIIGALSNNTSSTTDDKTNSAKETKSSKSENHEELFAEAQKLFKDGSYTDAIATVEKAIKAENKDEYTKLKADIEAKIKERKGKLEAKFDIKEDKVENITFISPASGVTKGLVFYPYIGVKDSKKYMLLRAGYQEDASKALFVFTSIKVRAGEDLEELKFNPMDKLNNVDFMGSGMTEVVDIGVKDKTENLLTKVIPSNDEVIVRFEDISNKTTDYTLSKEQKQVIADILEYYSYLD</sequence>
<dbReference type="EMBL" id="LT840184">
    <property type="protein sequence ID" value="SMF79949.1"/>
    <property type="molecule type" value="Genomic_DNA"/>
</dbReference>
<evidence type="ECO:0000313" key="4">
    <source>
        <dbReference type="Proteomes" id="UP000192940"/>
    </source>
</evidence>
<accession>A0A1X7H4X1</accession>
<keyword evidence="2" id="KW-0812">Transmembrane</keyword>
<keyword evidence="2" id="KW-1133">Transmembrane helix</keyword>
<proteinExistence type="predicted"/>
<keyword evidence="2" id="KW-0472">Membrane</keyword>
<dbReference type="Proteomes" id="UP000192940">
    <property type="component" value="Chromosome I"/>
</dbReference>
<evidence type="ECO:0000256" key="1">
    <source>
        <dbReference type="SAM" id="MobiDB-lite"/>
    </source>
</evidence>
<name>A0A1X7H4X1_9BACL</name>
<feature type="transmembrane region" description="Helical" evidence="2">
    <location>
        <begin position="12"/>
        <end position="31"/>
    </location>
</feature>
<protein>
    <submittedName>
        <fullName evidence="3">Uncharacterized protein</fullName>
    </submittedName>
</protein>
<dbReference type="AlphaFoldDB" id="A0A1X7H4X1"/>
<feature type="region of interest" description="Disordered" evidence="1">
    <location>
        <begin position="35"/>
        <end position="56"/>
    </location>
</feature>